<reference evidence="4 5" key="1">
    <citation type="journal article" date="2014" name="Front. Microbiol.">
        <title>Population and genomic analysis of the genus Halorubrum.</title>
        <authorList>
            <person name="Fullmer M.S."/>
            <person name="Soucy S.M."/>
            <person name="Swithers K.S."/>
            <person name="Makkay A.M."/>
            <person name="Wheeler R."/>
            <person name="Ventosa A."/>
            <person name="Gogarten J.P."/>
            <person name="Papke R.T."/>
        </authorList>
    </citation>
    <scope>NUCLEOTIDE SEQUENCE [LARGE SCALE GENOMIC DNA]</scope>
    <source>
        <strain evidence="4 5">G37</strain>
    </source>
</reference>
<organism evidence="4 5">
    <name type="scientific">Halorubrum ezzemoulense</name>
    <name type="common">Halorubrum chaoviator</name>
    <dbReference type="NCBI Taxonomy" id="337243"/>
    <lineage>
        <taxon>Archaea</taxon>
        <taxon>Methanobacteriati</taxon>
        <taxon>Methanobacteriota</taxon>
        <taxon>Stenosarchaea group</taxon>
        <taxon>Halobacteria</taxon>
        <taxon>Halobacteriales</taxon>
        <taxon>Haloferacaceae</taxon>
        <taxon>Halorubrum</taxon>
    </lineage>
</organism>
<evidence type="ECO:0000259" key="3">
    <source>
        <dbReference type="Pfam" id="PF24957"/>
    </source>
</evidence>
<feature type="domain" description="DrmE-like N-terminal" evidence="2">
    <location>
        <begin position="1"/>
        <end position="77"/>
    </location>
</feature>
<evidence type="ECO:0000256" key="1">
    <source>
        <dbReference type="SAM" id="MobiDB-lite"/>
    </source>
</evidence>
<protein>
    <submittedName>
        <fullName evidence="4">Uncharacterized protein</fullName>
    </submittedName>
</protein>
<dbReference type="Pfam" id="PF24955">
    <property type="entry name" value="DrmE_N"/>
    <property type="match status" value="1"/>
</dbReference>
<evidence type="ECO:0000313" key="5">
    <source>
        <dbReference type="Proteomes" id="UP000216758"/>
    </source>
</evidence>
<gene>
    <name evidence="4" type="ORF">DJ78_08940</name>
</gene>
<dbReference type="InterPro" id="IPR056666">
    <property type="entry name" value="DrmE_C"/>
</dbReference>
<dbReference type="AlphaFoldDB" id="A0A256JNH7"/>
<evidence type="ECO:0000313" key="4">
    <source>
        <dbReference type="EMBL" id="OYR70330.1"/>
    </source>
</evidence>
<name>A0A256JNH7_HALEZ</name>
<accession>A0A256JNH7</accession>
<evidence type="ECO:0000259" key="2">
    <source>
        <dbReference type="Pfam" id="PF24955"/>
    </source>
</evidence>
<proteinExistence type="predicted"/>
<dbReference type="InterPro" id="IPR049794">
    <property type="entry name" value="DrmE"/>
</dbReference>
<comment type="caution">
    <text evidence="4">The sequence shown here is derived from an EMBL/GenBank/DDBJ whole genome shotgun (WGS) entry which is preliminary data.</text>
</comment>
<sequence>MFVDLQKPEWSERQFDRIEEVCENHPDVPVIFYTDEMGPAAELTEERLDSRTLHITNDVLSRAQPAEPESGESDLTTQERLITSGDIEIHQFSVTDDELGQLITELIDLKNRCQNRDLAYVEVARVFNRLTKQPFRPKYWSRIVGSNAFYDDVPGYIDRIETRADNIDSGSDLLYTYARKANEVQGHLNDNHVLQNTVLNAIQRAGEDDSPSRFVVKNSAERDALRLAATDTGNTIPEHVEIIERSDVTPIPNMRYVFLYPPYNDDYVYEFPPSNQVAFIHNSLWARYVRKSAVSATEGITVSHDSTSIGRSGTGGDVDDHVFDIDTLESDIEGYLQSANFGGMLSESSPDDGQSGKADSGSSEQSVVFQFGNGESRSFSPGGIVTVYDAGKARISRKRAENVDEGEDVLLLDSVAGDLYDVLLESAHKRETVRAHEETVENWRGVLKRGREREDMDYSDVVEALQERGSDIESWHSVRAWEKGRYMGPLDEGDCRRIFHIFRPELEGALLEQFHEQVWKAMKHLRLLHRRMGRNVRRAVEAEFNPATSSEFGGDVNKRMIKNISQNIERQTVTRIVRTDDT</sequence>
<dbReference type="NCBIfam" id="NF038316">
    <property type="entry name" value="DrmE_fam"/>
    <property type="match status" value="1"/>
</dbReference>
<dbReference type="Proteomes" id="UP000216758">
    <property type="component" value="Unassembled WGS sequence"/>
</dbReference>
<dbReference type="InterPro" id="IPR056753">
    <property type="entry name" value="DrmE_N"/>
</dbReference>
<dbReference type="Pfam" id="PF24957">
    <property type="entry name" value="DrmE_C"/>
    <property type="match status" value="1"/>
</dbReference>
<feature type="domain" description="DISARM protein DrmE C-terminal" evidence="3">
    <location>
        <begin position="364"/>
        <end position="544"/>
    </location>
</feature>
<dbReference type="EMBL" id="NHPB01000049">
    <property type="protein sequence ID" value="OYR70330.1"/>
    <property type="molecule type" value="Genomic_DNA"/>
</dbReference>
<feature type="region of interest" description="Disordered" evidence="1">
    <location>
        <begin position="343"/>
        <end position="365"/>
    </location>
</feature>